<evidence type="ECO:0000256" key="3">
    <source>
        <dbReference type="ARBA" id="ARBA00022525"/>
    </source>
</evidence>
<dbReference type="InterPro" id="IPR011626">
    <property type="entry name" value="Alpha-macroglobulin_TED"/>
</dbReference>
<feature type="domain" description="Alpha-2-macroglobulin bait region" evidence="11">
    <location>
        <begin position="387"/>
        <end position="533"/>
    </location>
</feature>
<evidence type="ECO:0000256" key="8">
    <source>
        <dbReference type="ARBA" id="ARBA00023180"/>
    </source>
</evidence>
<dbReference type="GO" id="GO:0002020">
    <property type="term" value="F:protease binding"/>
    <property type="evidence" value="ECO:0007669"/>
    <property type="project" value="TreeGrafter"/>
</dbReference>
<dbReference type="InterPro" id="IPR002890">
    <property type="entry name" value="MG2"/>
</dbReference>
<protein>
    <submittedName>
        <fullName evidence="14">Alpha-2-macroglobulin</fullName>
    </submittedName>
</protein>
<dbReference type="GO" id="GO:0004867">
    <property type="term" value="F:serine-type endopeptidase inhibitor activity"/>
    <property type="evidence" value="ECO:0007669"/>
    <property type="project" value="UniProtKB-KW"/>
</dbReference>
<dbReference type="Gene3D" id="6.20.50.160">
    <property type="match status" value="1"/>
</dbReference>
<accession>A0A8J6H1Y9</accession>
<evidence type="ECO:0000256" key="10">
    <source>
        <dbReference type="SAM" id="MobiDB-lite"/>
    </source>
</evidence>
<comment type="caution">
    <text evidence="14">The sequence shown here is derived from an EMBL/GenBank/DDBJ whole genome shotgun (WGS) entry which is preliminary data.</text>
</comment>
<dbReference type="SUPFAM" id="SSF49410">
    <property type="entry name" value="Alpha-macroglobulin receptor domain"/>
    <property type="match status" value="2"/>
</dbReference>
<dbReference type="Gene3D" id="1.50.10.20">
    <property type="match status" value="4"/>
</dbReference>
<dbReference type="PANTHER" id="PTHR11412">
    <property type="entry name" value="MACROGLOBULIN / COMPLEMENT"/>
    <property type="match status" value="1"/>
</dbReference>
<keyword evidence="9" id="KW-0082">Bait region</keyword>
<gene>
    <name evidence="14" type="ORF">LTLLF_102380</name>
</gene>
<keyword evidence="3" id="KW-0964">Secreted</keyword>
<evidence type="ECO:0000256" key="9">
    <source>
        <dbReference type="ARBA" id="ARBA00023248"/>
    </source>
</evidence>
<evidence type="ECO:0000256" key="4">
    <source>
        <dbReference type="ARBA" id="ARBA00022690"/>
    </source>
</evidence>
<dbReference type="InterPro" id="IPR050473">
    <property type="entry name" value="A2M/Complement_sys"/>
</dbReference>
<dbReference type="InterPro" id="IPR040839">
    <property type="entry name" value="MG4"/>
</dbReference>
<feature type="domain" description="Alpha-2-macroglobulin bait region" evidence="11">
    <location>
        <begin position="1823"/>
        <end position="1971"/>
    </location>
</feature>
<dbReference type="FunFam" id="2.60.40.1940:FF:000002">
    <property type="entry name" value="Alpha-2-macroglobulin"/>
    <property type="match status" value="1"/>
</dbReference>
<dbReference type="Proteomes" id="UP000710432">
    <property type="component" value="Unassembled WGS sequence"/>
</dbReference>
<dbReference type="SUPFAM" id="SSF48239">
    <property type="entry name" value="Terpenoid cyclases/Protein prenyltransferases"/>
    <property type="match status" value="2"/>
</dbReference>
<sequence>MPMTVKLCRMPIISGSSDFSNVLVMNRIGSALGGSTAQRYILWVSSVVQRFSPEKACLHFLNLNESVSLSVILEYDGSNTTIFDQSVEAGNFYACTSFQDPENNVIFQWKNVTTFRNITQLAFHLTPEPMFGDYTIAVRKLSGTTVVHQFTVNRDVLPRFEVEVRAPETITIVDHQFQVVACAKYTYGQSVQGKAQIRVCREFSSSGYCESDNNEICEQFTAQLKDGCVSQTVNTKVFQLYRSGFFMTFNVNVLVTEFGTGVQISKTHPVFITSVLGSVSFENMDSFYRRGIAYSGTLRFSGPDNTPMVSKLLQLELNGKFLGNYTTDGNGEAQFSINTSEIFEAQISLKAIYVRPGVCHRPSWLNPEYLDAYFTVSRFYSQTNSFLKLVPEPKQLPCNQEKMISVLYSLNPEAYKDDSGVNFFYLVMARGSIFLSGQKEVRRQAWNGNFSFPISIGADLAPVAVLFVYTLHPSGEIIADSVTLQIDKCFKNQVSVKFSKGQDLPGSTTHLCLQAAPDSFCALRAVDKSVLLLKPEQELSPKSVYSLLPNIQQYGYFYHGINLDDATVDPCIPQTDLFHNGLYYTPASNAWDGDIASLLRDMGLKVFTNFRYRKPEVCASQENLHLLRSFDSPEGRMMMFGAPAASAFHDVADGINQAEQAIKETVRTHFPKTWIWDLISVDSSGSANVPYLVPDTITQWEASAFCVNGEAGFGISPKAYLQSSQPFFVEIDSPFSVVRNEQSDVAVSVFSYLSTCVEIYVQLEASEYYEANSNTLSNNGSDVLQAGERKTYVWTIVPKTLGKVNITVVATSKQSSACPNDASKQQDVKWKDTVVKGLLVEPEGIEKETGQSFLICTEGTKVSKRILLELPSDVVEGSARSFVTVMGDILGVTLQNLDSLLRTPYGCGEQNIAQLASDTYILDYLRATQQLTEEVKSRALLLLTNGYQKHLSFKNSDGSYDMFCQSNQKGSIWLSALTFKTFEKMKEYIFIEESVPKQTLIWLSRKQRPNGCFGRDAKLVNNAWEFPALRNGLYCLEEAYTKGVTNGHTQAILAYVFALAGKEQQVKSLLLILDQSATKIKNVIYWGKEEKHQAEGSPSFIPPALSGETEMTCYVLLAVISQGTRDLNYASKIVQWLAQRMNSHGGFSAKQDTTVCLLALTQYMKLTGSNSQNTVTLSTEDSEEVFPVNNNNRLLVQRSKLSARHGQYAVDVEGEGCAFIQATLRYSAPLPKKASGFSLSVGMEGSSSSDVFQTKFNLTVTLMYTGTHESSGMVLVDVKMLSGFTSALSSIEEVSRTPTSFTFSVEQTNIVSNIQPAPVTVYSYEKEMPQLLQNRKQFLLQKMLPSYRVISFLASYAVIRCQRTWRDQQYVVLVPSLLNAGVPEKACVNLQHLNETVTLDIILQYEKQTTNLLAGQTVEKDSFYCSPFMGFTQKTDPVKAEHSDAGSEHTLHISVLQISSLPASSAFIIVQIKGPTQNFTRTRPMQIRKAENIVFVQTDKPIYKPGQTVKFRVVSVDTSFHPLNETVSLLLNPKRKRIFQWLNTDLQLGLHQLSFPLSAEPALGTYKVVVQKNSGKKIEHSFEVNEYVLPKFEVKVKLPKIIAFLEEEFEVSACGLYTYGKPVPGLVTISVCRRYSRFHSQCHGQNSQSICEEFSGQADDKGCFGQVIKTKAFQLRQKGHDMNIKVEAKVKEEGTGLELTGHGSCEITNTLSTLTFTKADTHYRPGLPFFGQVRLVDEKSQPMPNKNITVRIDVSKYLSKFTTDEHGLVNLAIDTSNFTNTFMNIAVSYKDNNNCYDNWWLSEFHTQAHRSATRIFSPSKSYIHLELVLGTLSCGQTQEIRTQYILNRDLLKDEKDLTFYYLIKARGSIFSSGTHLLSLEQGNMKGVFSFPLQVEPGMAPVAQLLIYAILPDGEIVADTQKLEIEKCFANKVNLSFSPAQSLPASDANLKVTATPLSLCALRAVDQSVLLLKPEAELSPQSIYRLLPEKPPQVVHYGENDKNCIVVNDITHNGIVYTPKQDLNDDDMSRVFESVGLNIFTNSKIHKPHFCQPVRAYAGMGVSYRGPPQALPMAAGTTGNFRGVSYAMTVDSAMEEDFAEVEVRETVRKYFPETWIWDMVPLDVSGGSELAVKVPDSITEWKANAFCLSGATGLGLSPTISLTVFQPFFLELTLPYSVVRGEAFTLKATVFNYMPHSIRIRVDLENSPDFLAVPVGDHKDSHCIYGNGRKTVSWAVTPKSLGEVNFTATAEALQSAELCGNEVAKVPALVRKDTIVKPLIVEVYTELLDEWSLILPPNVVEGSARATHSVLGDILGSAMQNLQNLLKMPYGCGEQNMVLFVPNIYVLNYLNETQQLSEAIKSKAIGYLVSEKTHITKALNWLSGKQKENGCFQQSGHLLNNAMKGGVSDEVTLSAYITIALLEIPLSAEHSIVRNALYCLETAWASISGSQGSHVYTKALLAYAFALAGNQAKRRELLESLNKEAVKEEDSIHWRRPGNIQEAKTRYYLPRAPSAEVEMTAYVLLAYLTALPSPSSEDLSSASQIVKWIIRQQNSYGGFSSTQDTVVALQALSKYGAATFTKSKKEVLVTIKSSGTYSQKFTVHNANRLLLQEVRLPDLPGNYITTVSGSGCAYLQTSLKYNILPKTEGRAPFTLQVNTLPINIDENHRTFQIHINVSYTGERSSSNMVIVDVKMVSGFIPVKSTVKKLQNQPNIQRTDVTTNHVLVYIEKLTNQSLSFSFLVEQDIPVKNLKPAPVKVYDYYETEPQVPPNAGEVRQPPTASSCLPPLSRRRFSTTDSSWDGPAAQVLRETFCTSRLAPLASVTPPHSLLDDT</sequence>
<keyword evidence="8" id="KW-0325">Glycoprotein</keyword>
<dbReference type="InterPro" id="IPR041555">
    <property type="entry name" value="MG3"/>
</dbReference>
<dbReference type="FunFam" id="2.60.40.1930:FF:000002">
    <property type="entry name" value="PZP, alpha-2-macroglobulin like"/>
    <property type="match status" value="1"/>
</dbReference>
<evidence type="ECO:0000256" key="1">
    <source>
        <dbReference type="ARBA" id="ARBA00004613"/>
    </source>
</evidence>
<dbReference type="SMART" id="SM01361">
    <property type="entry name" value="A2M_recep"/>
    <property type="match status" value="2"/>
</dbReference>
<dbReference type="EMBL" id="JAATJU010000200">
    <property type="protein sequence ID" value="KAH0521174.1"/>
    <property type="molecule type" value="Genomic_DNA"/>
</dbReference>
<evidence type="ECO:0000256" key="2">
    <source>
        <dbReference type="ARBA" id="ARBA00010952"/>
    </source>
</evidence>
<evidence type="ECO:0000313" key="14">
    <source>
        <dbReference type="EMBL" id="KAH0521174.1"/>
    </source>
</evidence>
<dbReference type="SMART" id="SM01359">
    <property type="entry name" value="A2M_N_2"/>
    <property type="match status" value="2"/>
</dbReference>
<dbReference type="Gene3D" id="2.60.40.690">
    <property type="entry name" value="Alpha-macroglobulin, receptor-binding domain"/>
    <property type="match status" value="2"/>
</dbReference>
<dbReference type="InterPro" id="IPR008930">
    <property type="entry name" value="Terpenoid_cyclase/PrenylTrfase"/>
</dbReference>
<dbReference type="InterPro" id="IPR009048">
    <property type="entry name" value="A-macroglobulin_rcpt-bd"/>
</dbReference>
<keyword evidence="7" id="KW-1015">Disulfide bond</keyword>
<dbReference type="InterPro" id="IPR013783">
    <property type="entry name" value="Ig-like_fold"/>
</dbReference>
<dbReference type="InterPro" id="IPR014756">
    <property type="entry name" value="Ig_E-set"/>
</dbReference>
<dbReference type="GO" id="GO:0005615">
    <property type="term" value="C:extracellular space"/>
    <property type="evidence" value="ECO:0007669"/>
    <property type="project" value="InterPro"/>
</dbReference>
<evidence type="ECO:0000256" key="7">
    <source>
        <dbReference type="ARBA" id="ARBA00023157"/>
    </source>
</evidence>
<dbReference type="Gene3D" id="2.60.40.1940">
    <property type="match status" value="2"/>
</dbReference>
<dbReference type="Gene3D" id="2.60.40.10">
    <property type="entry name" value="Immunoglobulins"/>
    <property type="match status" value="4"/>
</dbReference>
<dbReference type="InterPro" id="IPR036595">
    <property type="entry name" value="A-macroglobulin_rcpt-bd_sf"/>
</dbReference>
<dbReference type="SMART" id="SM01360">
    <property type="entry name" value="A2M"/>
    <property type="match status" value="2"/>
</dbReference>
<dbReference type="InterPro" id="IPR001599">
    <property type="entry name" value="Macroglobln_a2"/>
</dbReference>
<dbReference type="Gene3D" id="2.20.130.20">
    <property type="match status" value="2"/>
</dbReference>
<dbReference type="InterPro" id="IPR019742">
    <property type="entry name" value="MacrogloblnA2_CS"/>
</dbReference>
<keyword evidence="4" id="KW-0646">Protease inhibitor</keyword>
<dbReference type="Pfam" id="PF01835">
    <property type="entry name" value="MG2"/>
    <property type="match status" value="1"/>
</dbReference>
<reference evidence="14" key="1">
    <citation type="submission" date="2020-03" db="EMBL/GenBank/DDBJ databases">
        <title>Studies in the Genomics of Life Span.</title>
        <authorList>
            <person name="Glass D."/>
        </authorList>
    </citation>
    <scope>NUCLEOTIDE SEQUENCE</scope>
    <source>
        <strain evidence="14">LTLLF</strain>
        <tissue evidence="14">Muscle</tissue>
    </source>
</reference>
<dbReference type="Pfam" id="PF07703">
    <property type="entry name" value="A2M_BRD"/>
    <property type="match status" value="2"/>
</dbReference>
<proteinExistence type="inferred from homology"/>
<evidence type="ECO:0000259" key="11">
    <source>
        <dbReference type="SMART" id="SM01359"/>
    </source>
</evidence>
<dbReference type="SUPFAM" id="SSF81296">
    <property type="entry name" value="E set domains"/>
    <property type="match status" value="2"/>
</dbReference>
<feature type="domain" description="Alpha-macroglobulin receptor-binding" evidence="13">
    <location>
        <begin position="1271"/>
        <end position="1338"/>
    </location>
</feature>
<comment type="similarity">
    <text evidence="2">Belongs to the protease inhibitor I39 (alpha-2-macroglobulin) family.</text>
</comment>
<dbReference type="SMART" id="SM01419">
    <property type="entry name" value="Thiol-ester_cl"/>
    <property type="match status" value="2"/>
</dbReference>
<keyword evidence="6" id="KW-0722">Serine protease inhibitor</keyword>
<dbReference type="Pfam" id="PF07677">
    <property type="entry name" value="A2M_recep"/>
    <property type="match status" value="2"/>
</dbReference>
<evidence type="ECO:0000256" key="6">
    <source>
        <dbReference type="ARBA" id="ARBA00022900"/>
    </source>
</evidence>
<dbReference type="Gene3D" id="2.60.40.1930">
    <property type="match status" value="4"/>
</dbReference>
<evidence type="ECO:0000313" key="15">
    <source>
        <dbReference type="Proteomes" id="UP000710432"/>
    </source>
</evidence>
<dbReference type="InterPro" id="IPR011625">
    <property type="entry name" value="A2M_N_BRD"/>
</dbReference>
<evidence type="ECO:0000259" key="13">
    <source>
        <dbReference type="SMART" id="SM01361"/>
    </source>
</evidence>
<dbReference type="Pfam" id="PF00207">
    <property type="entry name" value="A2M"/>
    <property type="match status" value="2"/>
</dbReference>
<dbReference type="Pfam" id="PF07678">
    <property type="entry name" value="TED_complement"/>
    <property type="match status" value="4"/>
</dbReference>
<comment type="subcellular location">
    <subcellularLocation>
        <location evidence="1">Secreted</location>
    </subcellularLocation>
</comment>
<organism evidence="14 15">
    <name type="scientific">Microtus ochrogaster</name>
    <name type="common">Prairie vole</name>
    <dbReference type="NCBI Taxonomy" id="79684"/>
    <lineage>
        <taxon>Eukaryota</taxon>
        <taxon>Metazoa</taxon>
        <taxon>Chordata</taxon>
        <taxon>Craniata</taxon>
        <taxon>Vertebrata</taxon>
        <taxon>Euteleostomi</taxon>
        <taxon>Mammalia</taxon>
        <taxon>Eutheria</taxon>
        <taxon>Euarchontoglires</taxon>
        <taxon>Glires</taxon>
        <taxon>Rodentia</taxon>
        <taxon>Myomorpha</taxon>
        <taxon>Muroidea</taxon>
        <taxon>Cricetidae</taxon>
        <taxon>Arvicolinae</taxon>
        <taxon>Microtus</taxon>
    </lineage>
</organism>
<keyword evidence="5" id="KW-0732">Signal</keyword>
<dbReference type="InterPro" id="IPR047565">
    <property type="entry name" value="Alpha-macroglob_thiol-ester_cl"/>
</dbReference>
<dbReference type="PANTHER" id="PTHR11412:SF174">
    <property type="entry name" value="OVOSTATIN HOMOLOG 1"/>
    <property type="match status" value="1"/>
</dbReference>
<dbReference type="Pfam" id="PF17791">
    <property type="entry name" value="MG3"/>
    <property type="match status" value="2"/>
</dbReference>
<name>A0A8J6H1Y9_MICOH</name>
<dbReference type="FunFam" id="2.60.40.1930:FF:000001">
    <property type="entry name" value="CD109 isoform 3"/>
    <property type="match status" value="1"/>
</dbReference>
<dbReference type="Pfam" id="PF17789">
    <property type="entry name" value="MG4"/>
    <property type="match status" value="2"/>
</dbReference>
<feature type="region of interest" description="Disordered" evidence="10">
    <location>
        <begin position="2769"/>
        <end position="2800"/>
    </location>
</feature>
<feature type="domain" description="Alpha-2-macroglobulin" evidence="12">
    <location>
        <begin position="2113"/>
        <end position="2203"/>
    </location>
</feature>
<dbReference type="FunFam" id="2.60.40.10:FF:000312">
    <property type="entry name" value="Alpha-2-macroglobulin like 1"/>
    <property type="match status" value="1"/>
</dbReference>
<feature type="domain" description="Alpha-macroglobulin receptor-binding" evidence="13">
    <location>
        <begin position="2685"/>
        <end position="2768"/>
    </location>
</feature>
<feature type="domain" description="Alpha-2-macroglobulin" evidence="12">
    <location>
        <begin position="673"/>
        <end position="763"/>
    </location>
</feature>
<dbReference type="PROSITE" id="PS00477">
    <property type="entry name" value="ALPHA_2_MACROGLOBULIN"/>
    <property type="match status" value="2"/>
</dbReference>
<evidence type="ECO:0000256" key="5">
    <source>
        <dbReference type="ARBA" id="ARBA00022729"/>
    </source>
</evidence>
<evidence type="ECO:0000259" key="12">
    <source>
        <dbReference type="SMART" id="SM01360"/>
    </source>
</evidence>